<evidence type="ECO:0008006" key="3">
    <source>
        <dbReference type="Google" id="ProtNLM"/>
    </source>
</evidence>
<organism evidence="1 2">
    <name type="scientific">Escherichia coli</name>
    <dbReference type="NCBI Taxonomy" id="562"/>
    <lineage>
        <taxon>Bacteria</taxon>
        <taxon>Pseudomonadati</taxon>
        <taxon>Pseudomonadota</taxon>
        <taxon>Gammaproteobacteria</taxon>
        <taxon>Enterobacterales</taxon>
        <taxon>Enterobacteriaceae</taxon>
        <taxon>Escherichia</taxon>
    </lineage>
</organism>
<accession>A0A6L7A8G8</accession>
<feature type="non-terminal residue" evidence="1">
    <location>
        <position position="156"/>
    </location>
</feature>
<evidence type="ECO:0000313" key="2">
    <source>
        <dbReference type="Proteomes" id="UP000487258"/>
    </source>
</evidence>
<evidence type="ECO:0000313" key="1">
    <source>
        <dbReference type="EMBL" id="MWL50142.1"/>
    </source>
</evidence>
<dbReference type="EMBL" id="WTMY01001113">
    <property type="protein sequence ID" value="MWL50142.1"/>
    <property type="molecule type" value="Genomic_DNA"/>
</dbReference>
<dbReference type="Proteomes" id="UP000487258">
    <property type="component" value="Unassembled WGS sequence"/>
</dbReference>
<dbReference type="SUPFAM" id="SSF56112">
    <property type="entry name" value="Protein kinase-like (PK-like)"/>
    <property type="match status" value="1"/>
</dbReference>
<comment type="caution">
    <text evidence="1">The sequence shown here is derived from an EMBL/GenBank/DDBJ whole genome shotgun (WGS) entry which is preliminary data.</text>
</comment>
<dbReference type="InterPro" id="IPR011009">
    <property type="entry name" value="Kinase-like_dom_sf"/>
</dbReference>
<name>A0A6L7A8G8_ECOLX</name>
<dbReference type="AlphaFoldDB" id="A0A6L7A8G8"/>
<protein>
    <recommendedName>
        <fullName evidence="3">Chaperonin</fullName>
    </recommendedName>
</protein>
<proteinExistence type="predicted"/>
<sequence length="156" mass="17112">MKPTLYTATGECVTPGRELGKGGEGAVYDINEFVDSVAKIYHTPPPALKQDKLAFMAATADAQLLNYVAWPQATLHGGRGGKVIGFMMPKVSGKEPIHMIYSPAHRRQRYPHCAWDFLLYVARNIASSFATVHEHGHVVGDVNQNSFMVGRDSKVV</sequence>
<reference evidence="1 2" key="1">
    <citation type="submission" date="2019-12" db="EMBL/GenBank/DDBJ databases">
        <title>Enteriobacteria Tanzani isolates_10432.</title>
        <authorList>
            <person name="Subbiah M."/>
            <person name="Call D."/>
        </authorList>
    </citation>
    <scope>NUCLEOTIDE SEQUENCE [LARGE SCALE GENOMIC DNA]</scope>
    <source>
        <strain evidence="1 2">10432wF6</strain>
    </source>
</reference>
<gene>
    <name evidence="1" type="ORF">GQM04_32630</name>
</gene>